<evidence type="ECO:0000313" key="3">
    <source>
        <dbReference type="Proteomes" id="UP001243989"/>
    </source>
</evidence>
<evidence type="ECO:0000256" key="1">
    <source>
        <dbReference type="SAM" id="MobiDB-lite"/>
    </source>
</evidence>
<dbReference type="RefSeq" id="XP_060443347.1">
    <property type="nucleotide sequence ID" value="XM_060595943.1"/>
</dbReference>
<dbReference type="AlphaFoldDB" id="A0AAI9ZN57"/>
<feature type="region of interest" description="Disordered" evidence="1">
    <location>
        <begin position="237"/>
        <end position="256"/>
    </location>
</feature>
<sequence>MTWTPTSSWPITHCPGALLHPPRNGRRIGCPDKPGVAPPKARHRGPEGIPTFDVQHIHNPASGDEICKVVRFREKTLDSVTQFRQVCFLPPNGIPCRIPKEGSAWLLKVFWDDVLGKVDRREMISLAPSYFTSHNCVLCTKCASGGLYCTRFEHKYPYTFCHRGRSCNGQDRLHNSSLSQTQAGRAKGDPETPEFCCNKIHAPFIHRTAQATCSGPSALYTPLPVSTLDSKKINPLGSPCDSQLDEHRSTGILSVS</sequence>
<evidence type="ECO:0000313" key="2">
    <source>
        <dbReference type="EMBL" id="KAK1634740.1"/>
    </source>
</evidence>
<dbReference type="EMBL" id="JAHMHQ010000014">
    <property type="protein sequence ID" value="KAK1634740.1"/>
    <property type="molecule type" value="Genomic_DNA"/>
</dbReference>
<accession>A0AAI9ZN57</accession>
<dbReference type="GeneID" id="85480805"/>
<keyword evidence="3" id="KW-1185">Reference proteome</keyword>
<reference evidence="2" key="1">
    <citation type="submission" date="2021-06" db="EMBL/GenBank/DDBJ databases">
        <title>Comparative genomics, transcriptomics and evolutionary studies reveal genomic signatures of adaptation to plant cell wall in hemibiotrophic fungi.</title>
        <authorList>
            <consortium name="DOE Joint Genome Institute"/>
            <person name="Baroncelli R."/>
            <person name="Diaz J.F."/>
            <person name="Benocci T."/>
            <person name="Peng M."/>
            <person name="Battaglia E."/>
            <person name="Haridas S."/>
            <person name="Andreopoulos W."/>
            <person name="Labutti K."/>
            <person name="Pangilinan J."/>
            <person name="Floch G.L."/>
            <person name="Makela M.R."/>
            <person name="Henrissat B."/>
            <person name="Grigoriev I.V."/>
            <person name="Crouch J.A."/>
            <person name="De Vries R.P."/>
            <person name="Sukno S.A."/>
            <person name="Thon M.R."/>
        </authorList>
    </citation>
    <scope>NUCLEOTIDE SEQUENCE</scope>
    <source>
        <strain evidence="2">CBS 102054</strain>
    </source>
</reference>
<dbReference type="Proteomes" id="UP001243989">
    <property type="component" value="Unassembled WGS sequence"/>
</dbReference>
<feature type="region of interest" description="Disordered" evidence="1">
    <location>
        <begin position="24"/>
        <end position="44"/>
    </location>
</feature>
<protein>
    <submittedName>
        <fullName evidence="2">Uncharacterized protein</fullName>
    </submittedName>
</protein>
<organism evidence="2 3">
    <name type="scientific">Colletotrichum phormii</name>
    <dbReference type="NCBI Taxonomy" id="359342"/>
    <lineage>
        <taxon>Eukaryota</taxon>
        <taxon>Fungi</taxon>
        <taxon>Dikarya</taxon>
        <taxon>Ascomycota</taxon>
        <taxon>Pezizomycotina</taxon>
        <taxon>Sordariomycetes</taxon>
        <taxon>Hypocreomycetidae</taxon>
        <taxon>Glomerellales</taxon>
        <taxon>Glomerellaceae</taxon>
        <taxon>Colletotrichum</taxon>
        <taxon>Colletotrichum acutatum species complex</taxon>
    </lineage>
</organism>
<gene>
    <name evidence="2" type="ORF">BDP81DRAFT_52362</name>
</gene>
<comment type="caution">
    <text evidence="2">The sequence shown here is derived from an EMBL/GenBank/DDBJ whole genome shotgun (WGS) entry which is preliminary data.</text>
</comment>
<name>A0AAI9ZN57_9PEZI</name>
<proteinExistence type="predicted"/>